<evidence type="ECO:0000256" key="4">
    <source>
        <dbReference type="ARBA" id="ARBA00022827"/>
    </source>
</evidence>
<sequence>MGAGLSRPSVSLEDASSISYDYVIVGGGTAGCVLASRLAEDPTVSVCLLEAGKRHDTDDNLLTTTMPFAFAKGIPQSLSSTYTTVAQEGLKGREINTTSGKVLGGTSSTGHSIYHRCAPDDFEEWERLGAKGWSYNDMLPYFTKSEAYTVDKSTIDKEVHGTDGPLQTGHWTTKTCTSGIHSVVTEALRKVGMSPQSDLCTRSGTTGYATFMSTTDTLGRRSSTASAYLDTSEQPNLSIVTQATVERILFAFDGPMPRAVAVQASTGRRASSHTINANKEVVVCAGAIGSAQLLLVSGIGEKDVVEGAGGEVIVERKMVGRALAEHPSIPIHLPIKEPDWTEGRVREDASSIKQLITSIKQMPSNLTWYPQVLDSRSWIGAFSRLWWVATGTGPMAAPIWHGGAFWRSTDNVTKNACLDRSSLGLKRMPSVRDMTSGPRAPDLALMWAPLLLEPAVRQETGFTMNVVLLKPRARGRVQIHSMDAWDAPSINLNLLHNSSDLNVAVRALRTVLRLTNTDPLRSTLLKGTNNKAFWDFGSQQETTNDELEEYARERTSAMGHLSGSCRMGADPSTSVVDLKLRVHGTQGLRVVDASVFPAQVSGFPMATVVAVAEKAADMIKAN</sequence>
<protein>
    <submittedName>
        <fullName evidence="8">GMC oxidoreductase</fullName>
    </submittedName>
</protein>
<dbReference type="InterPro" id="IPR012132">
    <property type="entry name" value="GMC_OxRdtase"/>
</dbReference>
<proteinExistence type="inferred from homology"/>
<feature type="domain" description="Glucose-methanol-choline oxidoreductase N-terminal" evidence="6">
    <location>
        <begin position="20"/>
        <end position="327"/>
    </location>
</feature>
<evidence type="ECO:0000313" key="9">
    <source>
        <dbReference type="Proteomes" id="UP000054007"/>
    </source>
</evidence>
<name>A0A0D7AV60_9AGAR</name>
<dbReference type="Gene3D" id="3.50.50.60">
    <property type="entry name" value="FAD/NAD(P)-binding domain"/>
    <property type="match status" value="1"/>
</dbReference>
<evidence type="ECO:0000259" key="7">
    <source>
        <dbReference type="Pfam" id="PF05199"/>
    </source>
</evidence>
<dbReference type="PIRSF" id="PIRSF000137">
    <property type="entry name" value="Alcohol_oxidase"/>
    <property type="match status" value="1"/>
</dbReference>
<dbReference type="InterPro" id="IPR007867">
    <property type="entry name" value="GMC_OxRtase_C"/>
</dbReference>
<comment type="cofactor">
    <cofactor evidence="1 5">
        <name>FAD</name>
        <dbReference type="ChEBI" id="CHEBI:57692"/>
    </cofactor>
</comment>
<dbReference type="STRING" id="1314674.A0A0D7AV60"/>
<dbReference type="Gene3D" id="3.30.560.10">
    <property type="entry name" value="Glucose Oxidase, domain 3"/>
    <property type="match status" value="1"/>
</dbReference>
<dbReference type="Pfam" id="PF05199">
    <property type="entry name" value="GMC_oxred_C"/>
    <property type="match status" value="1"/>
</dbReference>
<comment type="similarity">
    <text evidence="2">Belongs to the GMC oxidoreductase family.</text>
</comment>
<dbReference type="GO" id="GO:0050660">
    <property type="term" value="F:flavin adenine dinucleotide binding"/>
    <property type="evidence" value="ECO:0007669"/>
    <property type="project" value="InterPro"/>
</dbReference>
<keyword evidence="3" id="KW-0285">Flavoprotein</keyword>
<dbReference type="PROSITE" id="PS51257">
    <property type="entry name" value="PROKAR_LIPOPROTEIN"/>
    <property type="match status" value="1"/>
</dbReference>
<dbReference type="EMBL" id="KN880805">
    <property type="protein sequence ID" value="KIY62253.1"/>
    <property type="molecule type" value="Genomic_DNA"/>
</dbReference>
<evidence type="ECO:0000256" key="2">
    <source>
        <dbReference type="ARBA" id="ARBA00010790"/>
    </source>
</evidence>
<gene>
    <name evidence="8" type="ORF">CYLTODRAFT_427052</name>
</gene>
<dbReference type="SUPFAM" id="SSF54373">
    <property type="entry name" value="FAD-linked reductases, C-terminal domain"/>
    <property type="match status" value="1"/>
</dbReference>
<evidence type="ECO:0000313" key="8">
    <source>
        <dbReference type="EMBL" id="KIY62253.1"/>
    </source>
</evidence>
<dbReference type="AlphaFoldDB" id="A0A0D7AV60"/>
<accession>A0A0D7AV60</accession>
<dbReference type="GO" id="GO:0016614">
    <property type="term" value="F:oxidoreductase activity, acting on CH-OH group of donors"/>
    <property type="evidence" value="ECO:0007669"/>
    <property type="project" value="InterPro"/>
</dbReference>
<evidence type="ECO:0000256" key="1">
    <source>
        <dbReference type="ARBA" id="ARBA00001974"/>
    </source>
</evidence>
<dbReference type="InterPro" id="IPR000172">
    <property type="entry name" value="GMC_OxRdtase_N"/>
</dbReference>
<feature type="binding site" evidence="5">
    <location>
        <position position="102"/>
    </location>
    <ligand>
        <name>FAD</name>
        <dbReference type="ChEBI" id="CHEBI:57692"/>
    </ligand>
</feature>
<evidence type="ECO:0000256" key="3">
    <source>
        <dbReference type="ARBA" id="ARBA00022630"/>
    </source>
</evidence>
<keyword evidence="9" id="KW-1185">Reference proteome</keyword>
<dbReference type="Proteomes" id="UP000054007">
    <property type="component" value="Unassembled WGS sequence"/>
</dbReference>
<dbReference type="PANTHER" id="PTHR11552:SF147">
    <property type="entry name" value="CHOLINE DEHYDROGENASE, MITOCHONDRIAL"/>
    <property type="match status" value="1"/>
</dbReference>
<dbReference type="Pfam" id="PF00732">
    <property type="entry name" value="GMC_oxred_N"/>
    <property type="match status" value="1"/>
</dbReference>
<feature type="binding site" evidence="5">
    <location>
        <position position="245"/>
    </location>
    <ligand>
        <name>FAD</name>
        <dbReference type="ChEBI" id="CHEBI:57692"/>
    </ligand>
</feature>
<organism evidence="8 9">
    <name type="scientific">Cylindrobasidium torrendii FP15055 ss-10</name>
    <dbReference type="NCBI Taxonomy" id="1314674"/>
    <lineage>
        <taxon>Eukaryota</taxon>
        <taxon>Fungi</taxon>
        <taxon>Dikarya</taxon>
        <taxon>Basidiomycota</taxon>
        <taxon>Agaricomycotina</taxon>
        <taxon>Agaricomycetes</taxon>
        <taxon>Agaricomycetidae</taxon>
        <taxon>Agaricales</taxon>
        <taxon>Marasmiineae</taxon>
        <taxon>Physalacriaceae</taxon>
        <taxon>Cylindrobasidium</taxon>
    </lineage>
</organism>
<feature type="domain" description="Glucose-methanol-choline oxidoreductase C-terminal" evidence="7">
    <location>
        <begin position="471"/>
        <end position="612"/>
    </location>
</feature>
<dbReference type="OrthoDB" id="269227at2759"/>
<evidence type="ECO:0000259" key="6">
    <source>
        <dbReference type="Pfam" id="PF00732"/>
    </source>
</evidence>
<dbReference type="InterPro" id="IPR036188">
    <property type="entry name" value="FAD/NAD-bd_sf"/>
</dbReference>
<feature type="binding site" evidence="5">
    <location>
        <position position="106"/>
    </location>
    <ligand>
        <name>FAD</name>
        <dbReference type="ChEBI" id="CHEBI:57692"/>
    </ligand>
</feature>
<keyword evidence="4 5" id="KW-0274">FAD</keyword>
<dbReference type="SUPFAM" id="SSF51905">
    <property type="entry name" value="FAD/NAD(P)-binding domain"/>
    <property type="match status" value="1"/>
</dbReference>
<reference evidence="8 9" key="1">
    <citation type="journal article" date="2015" name="Fungal Genet. Biol.">
        <title>Evolution of novel wood decay mechanisms in Agaricales revealed by the genome sequences of Fistulina hepatica and Cylindrobasidium torrendii.</title>
        <authorList>
            <person name="Floudas D."/>
            <person name="Held B.W."/>
            <person name="Riley R."/>
            <person name="Nagy L.G."/>
            <person name="Koehler G."/>
            <person name="Ransdell A.S."/>
            <person name="Younus H."/>
            <person name="Chow J."/>
            <person name="Chiniquy J."/>
            <person name="Lipzen A."/>
            <person name="Tritt A."/>
            <person name="Sun H."/>
            <person name="Haridas S."/>
            <person name="LaButti K."/>
            <person name="Ohm R.A."/>
            <person name="Kues U."/>
            <person name="Blanchette R.A."/>
            <person name="Grigoriev I.V."/>
            <person name="Minto R.E."/>
            <person name="Hibbett D.S."/>
        </authorList>
    </citation>
    <scope>NUCLEOTIDE SEQUENCE [LARGE SCALE GENOMIC DNA]</scope>
    <source>
        <strain evidence="8 9">FP15055 ss-10</strain>
    </source>
</reference>
<dbReference type="PANTHER" id="PTHR11552">
    <property type="entry name" value="GLUCOSE-METHANOL-CHOLINE GMC OXIDOREDUCTASE"/>
    <property type="match status" value="1"/>
</dbReference>
<evidence type="ECO:0000256" key="5">
    <source>
        <dbReference type="PIRSR" id="PIRSR000137-2"/>
    </source>
</evidence>